<gene>
    <name evidence="2" type="ORF">FCC1311_063172</name>
</gene>
<dbReference type="AlphaFoldDB" id="A0A2R5GGT8"/>
<dbReference type="InParanoid" id="A0A2R5GGT8"/>
<protein>
    <submittedName>
        <fullName evidence="2">Uncharacterized protein</fullName>
    </submittedName>
</protein>
<keyword evidence="3" id="KW-1185">Reference proteome</keyword>
<reference evidence="2 3" key="1">
    <citation type="submission" date="2017-12" db="EMBL/GenBank/DDBJ databases">
        <title>Sequencing, de novo assembly and annotation of complete genome of a new Thraustochytrid species, strain FCC1311.</title>
        <authorList>
            <person name="Sedici K."/>
            <person name="Godart F."/>
            <person name="Aiese Cigliano R."/>
            <person name="Sanseverino W."/>
            <person name="Barakat M."/>
            <person name="Ortet P."/>
            <person name="Marechal E."/>
            <person name="Cagnac O."/>
            <person name="Amato A."/>
        </authorList>
    </citation>
    <scope>NUCLEOTIDE SEQUENCE [LARGE SCALE GENOMIC DNA]</scope>
</reference>
<dbReference type="Proteomes" id="UP000241890">
    <property type="component" value="Unassembled WGS sequence"/>
</dbReference>
<evidence type="ECO:0000256" key="1">
    <source>
        <dbReference type="SAM" id="MobiDB-lite"/>
    </source>
</evidence>
<feature type="region of interest" description="Disordered" evidence="1">
    <location>
        <begin position="1"/>
        <end position="34"/>
    </location>
</feature>
<dbReference type="EMBL" id="BEYU01000070">
    <property type="protein sequence ID" value="GBG30097.1"/>
    <property type="molecule type" value="Genomic_DNA"/>
</dbReference>
<organism evidence="2 3">
    <name type="scientific">Hondaea fermentalgiana</name>
    <dbReference type="NCBI Taxonomy" id="2315210"/>
    <lineage>
        <taxon>Eukaryota</taxon>
        <taxon>Sar</taxon>
        <taxon>Stramenopiles</taxon>
        <taxon>Bigyra</taxon>
        <taxon>Labyrinthulomycetes</taxon>
        <taxon>Thraustochytrida</taxon>
        <taxon>Thraustochytriidae</taxon>
        <taxon>Hondaea</taxon>
    </lineage>
</organism>
<accession>A0A2R5GGT8</accession>
<sequence length="121" mass="13533">MAPAPGKRSARTALGQDPTGGRTRGSARNEDDEVASARTIGEVFDLTGEEPSKAQYEKRIRQDTETPLFGPFSINLPVASEIVDTDYITYRQSFEMWRLRTYLELIDASWGILATLVQHMP</sequence>
<comment type="caution">
    <text evidence="2">The sequence shown here is derived from an EMBL/GenBank/DDBJ whole genome shotgun (WGS) entry which is preliminary data.</text>
</comment>
<proteinExistence type="predicted"/>
<name>A0A2R5GGT8_9STRA</name>
<evidence type="ECO:0000313" key="2">
    <source>
        <dbReference type="EMBL" id="GBG30097.1"/>
    </source>
</evidence>
<evidence type="ECO:0000313" key="3">
    <source>
        <dbReference type="Proteomes" id="UP000241890"/>
    </source>
</evidence>